<reference evidence="2" key="1">
    <citation type="submission" date="2022-09" db="EMBL/GenBank/DDBJ databases">
        <title>Bacterial diversity in gut of crayfish and pufferfish.</title>
        <authorList>
            <person name="Huang Y."/>
        </authorList>
    </citation>
    <scope>NUCLEOTIDE SEQUENCE</scope>
    <source>
        <strain evidence="2">PR12</strain>
    </source>
</reference>
<evidence type="ECO:0000256" key="1">
    <source>
        <dbReference type="SAM" id="MobiDB-lite"/>
    </source>
</evidence>
<organism evidence="2 3">
    <name type="scientific">Comamonas squillarum</name>
    <dbReference type="NCBI Taxonomy" id="2977320"/>
    <lineage>
        <taxon>Bacteria</taxon>
        <taxon>Pseudomonadati</taxon>
        <taxon>Pseudomonadota</taxon>
        <taxon>Betaproteobacteria</taxon>
        <taxon>Burkholderiales</taxon>
        <taxon>Comamonadaceae</taxon>
        <taxon>Comamonas</taxon>
    </lineage>
</organism>
<protein>
    <submittedName>
        <fullName evidence="2">Uncharacterized protein</fullName>
    </submittedName>
</protein>
<accession>A0ABY5ZXF1</accession>
<dbReference type="Proteomes" id="UP001058290">
    <property type="component" value="Chromosome"/>
</dbReference>
<keyword evidence="3" id="KW-1185">Reference proteome</keyword>
<proteinExistence type="predicted"/>
<gene>
    <name evidence="2" type="ORF">N4T19_21105</name>
</gene>
<evidence type="ECO:0000313" key="3">
    <source>
        <dbReference type="Proteomes" id="UP001058290"/>
    </source>
</evidence>
<name>A0ABY5ZXF1_9BURK</name>
<dbReference type="EMBL" id="CP104377">
    <property type="protein sequence ID" value="UXC18156.1"/>
    <property type="molecule type" value="Genomic_DNA"/>
</dbReference>
<dbReference type="RefSeq" id="WP_182345081.1">
    <property type="nucleotide sequence ID" value="NZ_CP104377.1"/>
</dbReference>
<evidence type="ECO:0000313" key="2">
    <source>
        <dbReference type="EMBL" id="UXC18156.1"/>
    </source>
</evidence>
<sequence length="126" mass="14189">MTWLGRPKQVFYRCLWMRCILDTPRCQRMYAGKIEILQHVFDEDSHGSWRTSRQALILMSVLGLRVLSACTATPTVEPPLIARKPKPTPLPAAILQIKPQPSTDSLQKASVWSQASEATLSDETPK</sequence>
<feature type="region of interest" description="Disordered" evidence="1">
    <location>
        <begin position="99"/>
        <end position="126"/>
    </location>
</feature>